<dbReference type="Proteomes" id="UP000009376">
    <property type="component" value="Unassembled WGS sequence"/>
</dbReference>
<evidence type="ECO:0000259" key="6">
    <source>
        <dbReference type="Pfam" id="PF01918"/>
    </source>
</evidence>
<feature type="domain" description="DNA/RNA-binding protein Alba-like" evidence="6">
    <location>
        <begin position="5"/>
        <end position="58"/>
    </location>
</feature>
<gene>
    <name evidence="5" type="primary">albA</name>
    <name evidence="7" type="ORF">BJBARM5_0485</name>
</gene>
<dbReference type="EMBL" id="GG745553">
    <property type="protein sequence ID" value="EFD92810.1"/>
    <property type="molecule type" value="Genomic_DNA"/>
</dbReference>
<keyword evidence="2 5" id="KW-0158">Chromosome</keyword>
<feature type="modified residue" description="N6-acetyllysine" evidence="5">
    <location>
        <position position="10"/>
    </location>
</feature>
<dbReference type="GO" id="GO:0003723">
    <property type="term" value="F:RNA binding"/>
    <property type="evidence" value="ECO:0007669"/>
    <property type="project" value="InterPro"/>
</dbReference>
<evidence type="ECO:0000256" key="3">
    <source>
        <dbReference type="ARBA" id="ARBA00022490"/>
    </source>
</evidence>
<dbReference type="Pfam" id="PF01918">
    <property type="entry name" value="Alba"/>
    <property type="match status" value="1"/>
</dbReference>
<dbReference type="GO" id="GO:0003690">
    <property type="term" value="F:double-stranded DNA binding"/>
    <property type="evidence" value="ECO:0007669"/>
    <property type="project" value="UniProtKB-UniRule"/>
</dbReference>
<proteinExistence type="inferred from homology"/>
<evidence type="ECO:0000313" key="8">
    <source>
        <dbReference type="Proteomes" id="UP000009376"/>
    </source>
</evidence>
<dbReference type="NCBIfam" id="NF003088">
    <property type="entry name" value="PRK04015.1"/>
    <property type="match status" value="1"/>
</dbReference>
<keyword evidence="5" id="KW-0007">Acetylation</keyword>
<dbReference type="InterPro" id="IPR002775">
    <property type="entry name" value="DNA/RNA-bd_Alba-like"/>
</dbReference>
<dbReference type="HAMAP" id="MF_01122">
    <property type="entry name" value="AlbA"/>
    <property type="match status" value="1"/>
</dbReference>
<keyword evidence="5" id="KW-0226">DNA condensation</keyword>
<evidence type="ECO:0000256" key="4">
    <source>
        <dbReference type="ARBA" id="ARBA00023125"/>
    </source>
</evidence>
<evidence type="ECO:0000256" key="5">
    <source>
        <dbReference type="HAMAP-Rule" id="MF_01122"/>
    </source>
</evidence>
<organism evidence="7 8">
    <name type="scientific">Candidatus Parvarchaeum acidophilus ARMAN-5</name>
    <dbReference type="NCBI Taxonomy" id="662762"/>
    <lineage>
        <taxon>Archaea</taxon>
        <taxon>Candidatus Parvarchaeota</taxon>
        <taxon>Candidatus Parvarchaeum</taxon>
    </lineage>
</organism>
<evidence type="ECO:0000313" key="7">
    <source>
        <dbReference type="EMBL" id="EFD92810.1"/>
    </source>
</evidence>
<keyword evidence="3 5" id="KW-0963">Cytoplasm</keyword>
<accession>D6GVH2</accession>
<dbReference type="Gene3D" id="3.30.110.20">
    <property type="entry name" value="Alba-like domain"/>
    <property type="match status" value="1"/>
</dbReference>
<sequence>MENDIIFVGKKPVMSYVMAILTHMNSGNNKVIIKARGSAISTAVDISQVTIHKFMKDLKLSNVELGTEELEDKDGKKRNVSFISIEMMR</sequence>
<dbReference type="InterPro" id="IPR013795">
    <property type="entry name" value="DNA/RNA-bd_Alba"/>
</dbReference>
<reference evidence="7 8" key="1">
    <citation type="journal article" date="2010" name="Proc. Natl. Acad. Sci. U.S.A.">
        <title>Enigmatic, ultrasmall, uncultivated Archaea.</title>
        <authorList>
            <person name="Baker B.J."/>
            <person name="Comolli L.R."/>
            <person name="Dick G.J."/>
            <person name="Hauser L.J."/>
            <person name="Hyatt D."/>
            <person name="Dill B.D."/>
            <person name="Land M.L."/>
            <person name="Verberkmoes N.C."/>
            <person name="Hettich R.L."/>
            <person name="Banfield J.F."/>
        </authorList>
    </citation>
    <scope>NUCLEOTIDE SEQUENCE [LARGE SCALE GENOMIC DNA]</scope>
</reference>
<dbReference type="NCBIfam" id="TIGR00285">
    <property type="entry name" value="DNA-binding protein Alba"/>
    <property type="match status" value="1"/>
</dbReference>
<dbReference type="SUPFAM" id="SSF82704">
    <property type="entry name" value="AlbA-like"/>
    <property type="match status" value="1"/>
</dbReference>
<protein>
    <recommendedName>
        <fullName evidence="5">DNA/RNA-binding protein Alba</fullName>
    </recommendedName>
</protein>
<keyword evidence="4 5" id="KW-0238">DNA-binding</keyword>
<evidence type="ECO:0000256" key="2">
    <source>
        <dbReference type="ARBA" id="ARBA00022454"/>
    </source>
</evidence>
<dbReference type="AlphaFoldDB" id="D6GVH2"/>
<name>D6GVH2_PARA5</name>
<comment type="function">
    <text evidence="5">Binds double-stranded DNA tightly but without sequence specificity. Involved in DNA compaction.</text>
</comment>
<comment type="subcellular location">
    <subcellularLocation>
        <location evidence="5">Cytoplasm</location>
    </subcellularLocation>
    <subcellularLocation>
        <location evidence="5">Chromosome</location>
    </subcellularLocation>
</comment>
<comment type="similarity">
    <text evidence="1 5">Belongs to the histone-like Alba family.</text>
</comment>
<dbReference type="GO" id="GO:0005694">
    <property type="term" value="C:chromosome"/>
    <property type="evidence" value="ECO:0007669"/>
    <property type="project" value="UniProtKB-SubCell"/>
</dbReference>
<dbReference type="GO" id="GO:0005737">
    <property type="term" value="C:cytoplasm"/>
    <property type="evidence" value="ECO:0007669"/>
    <property type="project" value="UniProtKB-SubCell"/>
</dbReference>
<comment type="PTM">
    <text evidence="5">Acetylated. Acetylation at Lys-10 decreases DNA-binding affinity.</text>
</comment>
<dbReference type="InterPro" id="IPR036882">
    <property type="entry name" value="Alba-like_dom_sf"/>
</dbReference>
<dbReference type="GO" id="GO:0030261">
    <property type="term" value="P:chromosome condensation"/>
    <property type="evidence" value="ECO:0007669"/>
    <property type="project" value="UniProtKB-KW"/>
</dbReference>
<dbReference type="PIRSF" id="PIRSF028732">
    <property type="entry name" value="Alba"/>
    <property type="match status" value="1"/>
</dbReference>
<evidence type="ECO:0000256" key="1">
    <source>
        <dbReference type="ARBA" id="ARBA00008018"/>
    </source>
</evidence>